<proteinExistence type="predicted"/>
<dbReference type="Proteomes" id="UP001324380">
    <property type="component" value="Chromosome"/>
</dbReference>
<protein>
    <recommendedName>
        <fullName evidence="3">DUF4365 domain-containing protein</fullName>
    </recommendedName>
</protein>
<evidence type="ECO:0000313" key="2">
    <source>
        <dbReference type="Proteomes" id="UP001324380"/>
    </source>
</evidence>
<evidence type="ECO:0008006" key="3">
    <source>
        <dbReference type="Google" id="ProtNLM"/>
    </source>
</evidence>
<evidence type="ECO:0000313" key="1">
    <source>
        <dbReference type="EMBL" id="WPU91863.1"/>
    </source>
</evidence>
<dbReference type="RefSeq" id="WP_321561029.1">
    <property type="nucleotide sequence ID" value="NZ_CP139558.1"/>
</dbReference>
<accession>A0ABZ0TI22</accession>
<sequence length="533" mass="61333">MLERVIENWLDKASEKSFQVPFCYMLIQEGHTIIHLTRHTLTEFGKDIIPRDPDGNICAFQLKGAPGGRIGYEKYRSEILPQLMTLTSIPVTHPSIQNDGKYHKSYFVTNGYLEEEVGIAIATANAGHVRNGLPHMVVETILRGEMLAKAAKIKLEFLPSDLRDFNVLLELYLEDGTGMINKHKIATLLESLYHKDEFKAKEKRELISSVAIIIALITANHTNEANHLALVEAWTMFLSYTYEFIEANDIAAKFYEQEIQIAFDTILNELEDLTDEVLDDPHLLQPSGPAENLIYSSKMTWILGFLAFLGTHYSISGNEGRVSGLASFLRQFEQVIHIYGEAAFAPMLSYYWFCRKNDKGPKPLESLKILFNTAIAPMRDENADSSVFLPDPYQGVEECLINRFSEHRKIENSKFESHYAESLIELLIREDQKWHLQQLWKPYSRILIKSFRYDRPGDRYQWRTSRGHEVSTVQPTPQSWSVISKGAQVVDDGSLPNFMKKNPLFIPVFLMVYPHRIDKEMVKFFDNWLRKGK</sequence>
<dbReference type="EMBL" id="CP139558">
    <property type="protein sequence ID" value="WPU91863.1"/>
    <property type="molecule type" value="Genomic_DNA"/>
</dbReference>
<keyword evidence="2" id="KW-1185">Reference proteome</keyword>
<name>A0ABZ0TI22_9SPHI</name>
<organism evidence="1 2">
    <name type="scientific">Mucilaginibacter sabulilitoris</name>
    <dbReference type="NCBI Taxonomy" id="1173583"/>
    <lineage>
        <taxon>Bacteria</taxon>
        <taxon>Pseudomonadati</taxon>
        <taxon>Bacteroidota</taxon>
        <taxon>Sphingobacteriia</taxon>
        <taxon>Sphingobacteriales</taxon>
        <taxon>Sphingobacteriaceae</taxon>
        <taxon>Mucilaginibacter</taxon>
    </lineage>
</organism>
<gene>
    <name evidence="1" type="ORF">SNE25_21335</name>
</gene>
<reference evidence="1 2" key="1">
    <citation type="submission" date="2023-11" db="EMBL/GenBank/DDBJ databases">
        <title>Analysis of the Genomes of Mucilaginibacter gossypii cycad 4 and M. sabulilitoris SNA2: microbes with the potential for plant growth promotion.</title>
        <authorList>
            <person name="Hirsch A.M."/>
            <person name="Humm E."/>
            <person name="Rubbi M."/>
            <person name="Del Vecchio G."/>
            <person name="Ha S.M."/>
            <person name="Pellegrini M."/>
            <person name="Gunsalus R.P."/>
        </authorList>
    </citation>
    <scope>NUCLEOTIDE SEQUENCE [LARGE SCALE GENOMIC DNA]</scope>
    <source>
        <strain evidence="1 2">SNA2</strain>
    </source>
</reference>